<dbReference type="AlphaFoldDB" id="A0A179H643"/>
<accession>A0A179H643</accession>
<name>A0A179H643_PURLI</name>
<reference evidence="2 3" key="1">
    <citation type="submission" date="2016-01" db="EMBL/GenBank/DDBJ databases">
        <title>Biosynthesis of antibiotic leucinostatins and their inhibition on Phytophthora in bio-control Purpureocillium lilacinum.</title>
        <authorList>
            <person name="Wang G."/>
            <person name="Liu Z."/>
            <person name="Lin R."/>
            <person name="Li E."/>
            <person name="Mao Z."/>
            <person name="Ling J."/>
            <person name="Yin W."/>
            <person name="Xie B."/>
        </authorList>
    </citation>
    <scope>NUCLEOTIDE SEQUENCE [LARGE SCALE GENOMIC DNA]</scope>
    <source>
        <strain evidence="2">PLBJ-1</strain>
    </source>
</reference>
<dbReference type="EMBL" id="LSBH01000002">
    <property type="protein sequence ID" value="OAQ84889.1"/>
    <property type="molecule type" value="Genomic_DNA"/>
</dbReference>
<protein>
    <submittedName>
        <fullName evidence="2">Uncharacterized protein</fullName>
    </submittedName>
</protein>
<evidence type="ECO:0000256" key="1">
    <source>
        <dbReference type="SAM" id="MobiDB-lite"/>
    </source>
</evidence>
<comment type="caution">
    <text evidence="2">The sequence shown here is derived from an EMBL/GenBank/DDBJ whole genome shotgun (WGS) entry which is preliminary data.</text>
</comment>
<organism evidence="2 3">
    <name type="scientific">Purpureocillium lilacinum</name>
    <name type="common">Paecilomyces lilacinus</name>
    <dbReference type="NCBI Taxonomy" id="33203"/>
    <lineage>
        <taxon>Eukaryota</taxon>
        <taxon>Fungi</taxon>
        <taxon>Dikarya</taxon>
        <taxon>Ascomycota</taxon>
        <taxon>Pezizomycotina</taxon>
        <taxon>Sordariomycetes</taxon>
        <taxon>Hypocreomycetidae</taxon>
        <taxon>Hypocreales</taxon>
        <taxon>Ophiocordycipitaceae</taxon>
        <taxon>Purpureocillium</taxon>
    </lineage>
</organism>
<dbReference type="Proteomes" id="UP000078240">
    <property type="component" value="Unassembled WGS sequence"/>
</dbReference>
<proteinExistence type="predicted"/>
<feature type="compositionally biased region" description="Low complexity" evidence="1">
    <location>
        <begin position="35"/>
        <end position="47"/>
    </location>
</feature>
<sequence length="164" mass="17220">MPNAVDESAEKPPARFTTSSGSPRLRGMRALVGSAPDGAADPTAPTTRWRAQCDCELGPSSTSEQPNPPPCSGQTYHPQLDGAVAMHRSGRSSRPSQAQVLPEPIGEVAANSIARTSGNPRSRGHAWVSYPSTMSTSIAPRCGSVLDGAMAHEEYLSGPLKKRV</sequence>
<gene>
    <name evidence="2" type="ORF">VFPBJ_03657</name>
</gene>
<evidence type="ECO:0000313" key="3">
    <source>
        <dbReference type="Proteomes" id="UP000078240"/>
    </source>
</evidence>
<evidence type="ECO:0000313" key="2">
    <source>
        <dbReference type="EMBL" id="OAQ84889.1"/>
    </source>
</evidence>
<feature type="region of interest" description="Disordered" evidence="1">
    <location>
        <begin position="1"/>
        <end position="78"/>
    </location>
</feature>